<dbReference type="Proteomes" id="UP001235343">
    <property type="component" value="Unassembled WGS sequence"/>
</dbReference>
<gene>
    <name evidence="2" type="ORF">QQS35_10565</name>
</gene>
<evidence type="ECO:0000313" key="3">
    <source>
        <dbReference type="Proteomes" id="UP001235343"/>
    </source>
</evidence>
<sequence length="91" mass="10662">MEYILISMSILIVISLLIKVERLEGRMKYMQYTLDQLANQSEIPEKPINDELRKLIKDGKEVKAVKKARETLGLTLLEGKKYIDRLKFYDS</sequence>
<protein>
    <recommendedName>
        <fullName evidence="4">Ribosomal protein L7/L12 C-terminal domain-containing protein</fullName>
    </recommendedName>
</protein>
<comment type="caution">
    <text evidence="2">The sequence shown here is derived from an EMBL/GenBank/DDBJ whole genome shotgun (WGS) entry which is preliminary data.</text>
</comment>
<evidence type="ECO:0000313" key="2">
    <source>
        <dbReference type="EMBL" id="MDL4840893.1"/>
    </source>
</evidence>
<evidence type="ECO:0000256" key="1">
    <source>
        <dbReference type="SAM" id="Phobius"/>
    </source>
</evidence>
<keyword evidence="1" id="KW-0812">Transmembrane</keyword>
<keyword evidence="3" id="KW-1185">Reference proteome</keyword>
<evidence type="ECO:0008006" key="4">
    <source>
        <dbReference type="Google" id="ProtNLM"/>
    </source>
</evidence>
<name>A0ABT7L4U3_9BACI</name>
<feature type="transmembrane region" description="Helical" evidence="1">
    <location>
        <begin position="6"/>
        <end position="23"/>
    </location>
</feature>
<dbReference type="RefSeq" id="WP_285932038.1">
    <property type="nucleotide sequence ID" value="NZ_JASTZU010000034.1"/>
</dbReference>
<reference evidence="2 3" key="1">
    <citation type="submission" date="2023-06" db="EMBL/GenBank/DDBJ databases">
        <title>Aquibacillus rhizosphaerae LR5S19.</title>
        <authorList>
            <person name="Sun J.-Q."/>
        </authorList>
    </citation>
    <scope>NUCLEOTIDE SEQUENCE [LARGE SCALE GENOMIC DNA]</scope>
    <source>
        <strain evidence="2 3">LR5S19</strain>
    </source>
</reference>
<keyword evidence="1" id="KW-1133">Transmembrane helix</keyword>
<keyword evidence="1" id="KW-0472">Membrane</keyword>
<proteinExistence type="predicted"/>
<organism evidence="2 3">
    <name type="scientific">Aquibacillus rhizosphaerae</name>
    <dbReference type="NCBI Taxonomy" id="3051431"/>
    <lineage>
        <taxon>Bacteria</taxon>
        <taxon>Bacillati</taxon>
        <taxon>Bacillota</taxon>
        <taxon>Bacilli</taxon>
        <taxon>Bacillales</taxon>
        <taxon>Bacillaceae</taxon>
        <taxon>Aquibacillus</taxon>
    </lineage>
</organism>
<dbReference type="EMBL" id="JASTZU010000034">
    <property type="protein sequence ID" value="MDL4840893.1"/>
    <property type="molecule type" value="Genomic_DNA"/>
</dbReference>
<accession>A0ABT7L4U3</accession>